<dbReference type="SUPFAM" id="SSF56784">
    <property type="entry name" value="HAD-like"/>
    <property type="match status" value="1"/>
</dbReference>
<evidence type="ECO:0000256" key="2">
    <source>
        <dbReference type="ARBA" id="ARBA00005135"/>
    </source>
</evidence>
<dbReference type="GO" id="GO:0000287">
    <property type="term" value="F:magnesium ion binding"/>
    <property type="evidence" value="ECO:0007669"/>
    <property type="project" value="TreeGrafter"/>
</dbReference>
<evidence type="ECO:0000313" key="15">
    <source>
        <dbReference type="EMBL" id="KFZ30132.1"/>
    </source>
</evidence>
<dbReference type="CDD" id="cd07500">
    <property type="entry name" value="HAD_PSP"/>
    <property type="match status" value="1"/>
</dbReference>
<accession>A0A094ISK8</accession>
<dbReference type="Gene3D" id="3.40.50.1000">
    <property type="entry name" value="HAD superfamily/HAD-like"/>
    <property type="match status" value="1"/>
</dbReference>
<comment type="cofactor">
    <cofactor evidence="1">
        <name>Mg(2+)</name>
        <dbReference type="ChEBI" id="CHEBI:18420"/>
    </cofactor>
</comment>
<dbReference type="EC" id="3.1.3.3" evidence="4"/>
<evidence type="ECO:0000256" key="7">
    <source>
        <dbReference type="ARBA" id="ARBA00022723"/>
    </source>
</evidence>
<dbReference type="AlphaFoldDB" id="A0A094ISK8"/>
<evidence type="ECO:0000256" key="12">
    <source>
        <dbReference type="ARBA" id="ARBA00048138"/>
    </source>
</evidence>
<reference evidence="15 16" key="1">
    <citation type="submission" date="2014-06" db="EMBL/GenBank/DDBJ databases">
        <title>The draft genome sequence of Idiomarina salinarum ISL-52.</title>
        <authorList>
            <person name="Du J."/>
            <person name="Shao Z."/>
        </authorList>
    </citation>
    <scope>NUCLEOTIDE SEQUENCE [LARGE SCALE GENOMIC DNA]</scope>
    <source>
        <strain evidence="15 16">ISL-52</strain>
    </source>
</reference>
<keyword evidence="7" id="KW-0479">Metal-binding</keyword>
<comment type="caution">
    <text evidence="15">The sequence shown here is derived from an EMBL/GenBank/DDBJ whole genome shotgun (WGS) entry which is preliminary data.</text>
</comment>
<evidence type="ECO:0000256" key="3">
    <source>
        <dbReference type="ARBA" id="ARBA00009184"/>
    </source>
</evidence>
<evidence type="ECO:0000256" key="11">
    <source>
        <dbReference type="ARBA" id="ARBA00031693"/>
    </source>
</evidence>
<evidence type="ECO:0000256" key="4">
    <source>
        <dbReference type="ARBA" id="ARBA00012640"/>
    </source>
</evidence>
<evidence type="ECO:0000256" key="6">
    <source>
        <dbReference type="ARBA" id="ARBA00022605"/>
    </source>
</evidence>
<evidence type="ECO:0000256" key="8">
    <source>
        <dbReference type="ARBA" id="ARBA00022801"/>
    </source>
</evidence>
<comment type="pathway">
    <text evidence="2">Amino-acid biosynthesis; L-serine biosynthesis; L-serine from 3-phospho-D-glycerate: step 3/3.</text>
</comment>
<evidence type="ECO:0000256" key="10">
    <source>
        <dbReference type="ARBA" id="ARBA00023299"/>
    </source>
</evidence>
<dbReference type="GO" id="GO:0005737">
    <property type="term" value="C:cytoplasm"/>
    <property type="evidence" value="ECO:0007669"/>
    <property type="project" value="TreeGrafter"/>
</dbReference>
<dbReference type="STRING" id="435908.IDSA_11820"/>
<dbReference type="EMBL" id="JPER01000009">
    <property type="protein sequence ID" value="KFZ30132.1"/>
    <property type="molecule type" value="Genomic_DNA"/>
</dbReference>
<proteinExistence type="inferred from homology"/>
<evidence type="ECO:0000256" key="13">
    <source>
        <dbReference type="ARBA" id="ARBA00048523"/>
    </source>
</evidence>
<evidence type="ECO:0000313" key="16">
    <source>
        <dbReference type="Proteomes" id="UP000054363"/>
    </source>
</evidence>
<dbReference type="NCBIfam" id="TIGR00338">
    <property type="entry name" value="serB"/>
    <property type="match status" value="1"/>
</dbReference>
<dbReference type="NCBIfam" id="TIGR01488">
    <property type="entry name" value="HAD-SF-IB"/>
    <property type="match status" value="1"/>
</dbReference>
<keyword evidence="9" id="KW-0460">Magnesium</keyword>
<dbReference type="SFLD" id="SFLDF00029">
    <property type="entry name" value="phosphoserine_phosphatase"/>
    <property type="match status" value="1"/>
</dbReference>
<dbReference type="Proteomes" id="UP000054363">
    <property type="component" value="Unassembled WGS sequence"/>
</dbReference>
<keyword evidence="8" id="KW-0378">Hydrolase</keyword>
<evidence type="ECO:0000256" key="14">
    <source>
        <dbReference type="PIRSR" id="PIRSR604469-1"/>
    </source>
</evidence>
<dbReference type="eggNOG" id="COG0560">
    <property type="taxonomic scope" value="Bacteria"/>
</dbReference>
<feature type="active site" description="Proton donor" evidence="14">
    <location>
        <position position="15"/>
    </location>
</feature>
<dbReference type="GO" id="GO:0036424">
    <property type="term" value="F:L-phosphoserine phosphatase activity"/>
    <property type="evidence" value="ECO:0007669"/>
    <property type="project" value="InterPro"/>
</dbReference>
<evidence type="ECO:0000256" key="5">
    <source>
        <dbReference type="ARBA" id="ARBA00015196"/>
    </source>
</evidence>
<dbReference type="GO" id="GO:0006564">
    <property type="term" value="P:L-serine biosynthetic process"/>
    <property type="evidence" value="ECO:0007669"/>
    <property type="project" value="UniProtKB-KW"/>
</dbReference>
<comment type="catalytic activity">
    <reaction evidence="13">
        <text>O-phospho-D-serine + H2O = D-serine + phosphate</text>
        <dbReference type="Rhea" id="RHEA:24873"/>
        <dbReference type="ChEBI" id="CHEBI:15377"/>
        <dbReference type="ChEBI" id="CHEBI:35247"/>
        <dbReference type="ChEBI" id="CHEBI:43474"/>
        <dbReference type="ChEBI" id="CHEBI:58680"/>
        <dbReference type="EC" id="3.1.3.3"/>
    </reaction>
</comment>
<dbReference type="RefSeq" id="WP_034777103.1">
    <property type="nucleotide sequence ID" value="NZ_JPER01000009.1"/>
</dbReference>
<sequence length="222" mass="24129">MIDLSRPGLIVFDMDSTLITIECIDEIAGLAGRKAEVSAVTEAAMRGQLDFAASLQQRVQVLAGISEQQLRTLFDPIPVTPGAAELVGWFKQLGWRTAVVSGGFTWFTGPLREMLHLDADIANQLEWYEQQLTGRVSLPIVDAQVKADSLRKLAQRWHIDVANTIAVGDGANDIPMLEAAGLGVAFCAKPALKAIADIVIESPDLMLLKTQLEQRVNQHGKS</sequence>
<keyword evidence="10" id="KW-0718">Serine biosynthesis</keyword>
<organism evidence="15 16">
    <name type="scientific">Pseudidiomarina salinarum</name>
    <dbReference type="NCBI Taxonomy" id="435908"/>
    <lineage>
        <taxon>Bacteria</taxon>
        <taxon>Pseudomonadati</taxon>
        <taxon>Pseudomonadota</taxon>
        <taxon>Gammaproteobacteria</taxon>
        <taxon>Alteromonadales</taxon>
        <taxon>Idiomarinaceae</taxon>
        <taxon>Pseudidiomarina</taxon>
    </lineage>
</organism>
<dbReference type="UniPathway" id="UPA00135">
    <property type="reaction ID" value="UER00198"/>
</dbReference>
<evidence type="ECO:0000256" key="9">
    <source>
        <dbReference type="ARBA" id="ARBA00022842"/>
    </source>
</evidence>
<dbReference type="InterPro" id="IPR023214">
    <property type="entry name" value="HAD_sf"/>
</dbReference>
<dbReference type="PANTHER" id="PTHR43344:SF2">
    <property type="entry name" value="PHOSPHOSERINE PHOSPHATASE"/>
    <property type="match status" value="1"/>
</dbReference>
<gene>
    <name evidence="15" type="ORF">IDSA_11820</name>
</gene>
<dbReference type="PANTHER" id="PTHR43344">
    <property type="entry name" value="PHOSPHOSERINE PHOSPHATASE"/>
    <property type="match status" value="1"/>
</dbReference>
<keyword evidence="16" id="KW-1185">Reference proteome</keyword>
<keyword evidence="6" id="KW-0028">Amino-acid biosynthesis</keyword>
<dbReference type="InterPro" id="IPR050582">
    <property type="entry name" value="HAD-like_SerB"/>
</dbReference>
<dbReference type="OrthoDB" id="9792539at2"/>
<protein>
    <recommendedName>
        <fullName evidence="5">Phosphoserine phosphatase</fullName>
        <ecNumber evidence="4">3.1.3.3</ecNumber>
    </recommendedName>
    <alternativeName>
        <fullName evidence="11">O-phosphoserine phosphohydrolase</fullName>
    </alternativeName>
</protein>
<evidence type="ECO:0000256" key="1">
    <source>
        <dbReference type="ARBA" id="ARBA00001946"/>
    </source>
</evidence>
<dbReference type="InterPro" id="IPR036412">
    <property type="entry name" value="HAD-like_sf"/>
</dbReference>
<feature type="active site" description="Nucleophile" evidence="14">
    <location>
        <position position="13"/>
    </location>
</feature>
<dbReference type="SFLD" id="SFLDG01137">
    <property type="entry name" value="C1.6.1:_Phosphoserine_Phosphat"/>
    <property type="match status" value="1"/>
</dbReference>
<dbReference type="SFLD" id="SFLDS00003">
    <property type="entry name" value="Haloacid_Dehalogenase"/>
    <property type="match status" value="1"/>
</dbReference>
<comment type="catalytic activity">
    <reaction evidence="12">
        <text>O-phospho-L-serine + H2O = L-serine + phosphate</text>
        <dbReference type="Rhea" id="RHEA:21208"/>
        <dbReference type="ChEBI" id="CHEBI:15377"/>
        <dbReference type="ChEBI" id="CHEBI:33384"/>
        <dbReference type="ChEBI" id="CHEBI:43474"/>
        <dbReference type="ChEBI" id="CHEBI:57524"/>
        <dbReference type="EC" id="3.1.3.3"/>
    </reaction>
</comment>
<dbReference type="SFLD" id="SFLDG01136">
    <property type="entry name" value="C1.6:_Phosphoserine_Phosphatas"/>
    <property type="match status" value="1"/>
</dbReference>
<name>A0A094ISK8_9GAMM</name>
<comment type="similarity">
    <text evidence="3">Belongs to the HAD-like hydrolase superfamily. SerB family.</text>
</comment>
<dbReference type="Pfam" id="PF00702">
    <property type="entry name" value="Hydrolase"/>
    <property type="match status" value="1"/>
</dbReference>
<dbReference type="InterPro" id="IPR004469">
    <property type="entry name" value="PSP"/>
</dbReference>